<keyword evidence="1" id="KW-0732">Signal</keyword>
<evidence type="ECO:0000313" key="2">
    <source>
        <dbReference type="EMBL" id="URE21857.1"/>
    </source>
</evidence>
<feature type="chain" id="PRO_5039547203" evidence="1">
    <location>
        <begin position="17"/>
        <end position="222"/>
    </location>
</feature>
<name>A0A9E7H104_9LILI</name>
<evidence type="ECO:0000256" key="1">
    <source>
        <dbReference type="SAM" id="SignalP"/>
    </source>
</evidence>
<keyword evidence="3" id="KW-1185">Reference proteome</keyword>
<proteinExistence type="predicted"/>
<dbReference type="Proteomes" id="UP001055439">
    <property type="component" value="Chromosome 7"/>
</dbReference>
<evidence type="ECO:0000313" key="3">
    <source>
        <dbReference type="Proteomes" id="UP001055439"/>
    </source>
</evidence>
<feature type="signal peptide" evidence="1">
    <location>
        <begin position="1"/>
        <end position="16"/>
    </location>
</feature>
<gene>
    <name evidence="2" type="ORF">MUK42_04344</name>
</gene>
<reference evidence="2" key="1">
    <citation type="submission" date="2022-05" db="EMBL/GenBank/DDBJ databases">
        <title>The Musa troglodytarum L. genome provides insights into the mechanism of non-climacteric behaviour and enrichment of carotenoids.</title>
        <authorList>
            <person name="Wang J."/>
        </authorList>
    </citation>
    <scope>NUCLEOTIDE SEQUENCE</scope>
    <source>
        <tissue evidence="2">Leaf</tissue>
    </source>
</reference>
<dbReference type="EMBL" id="CP097509">
    <property type="protein sequence ID" value="URE21857.1"/>
    <property type="molecule type" value="Genomic_DNA"/>
</dbReference>
<sequence>MYTVPVHLLTLFAASALFCCRTLVRNNTKFTPTPKNASVANPWFTASRLRRKELRKVERVNKEVEEILTTLDFSDLAIESPQWEDQNDKMKTRVKCKIESGGVWMEKMVLCIYRGEGNASMVEIREDKDDDVMLFAHMAIFNAKKMTIQMTGWDRELIGGSIASLAVPSPINLENRGSGGATASLEQYHHYSFTTGRYHHPDWVAVPPLVWRCYHLQQLLDH</sequence>
<protein>
    <submittedName>
        <fullName evidence="2">Uncharacterized protein</fullName>
    </submittedName>
</protein>
<accession>A0A9E7H104</accession>
<dbReference type="AlphaFoldDB" id="A0A9E7H104"/>
<organism evidence="2 3">
    <name type="scientific">Musa troglodytarum</name>
    <name type="common">fe'i banana</name>
    <dbReference type="NCBI Taxonomy" id="320322"/>
    <lineage>
        <taxon>Eukaryota</taxon>
        <taxon>Viridiplantae</taxon>
        <taxon>Streptophyta</taxon>
        <taxon>Embryophyta</taxon>
        <taxon>Tracheophyta</taxon>
        <taxon>Spermatophyta</taxon>
        <taxon>Magnoliopsida</taxon>
        <taxon>Liliopsida</taxon>
        <taxon>Zingiberales</taxon>
        <taxon>Musaceae</taxon>
        <taxon>Musa</taxon>
    </lineage>
</organism>